<organism evidence="4 5">
    <name type="scientific">Fistulina hepatica ATCC 64428</name>
    <dbReference type="NCBI Taxonomy" id="1128425"/>
    <lineage>
        <taxon>Eukaryota</taxon>
        <taxon>Fungi</taxon>
        <taxon>Dikarya</taxon>
        <taxon>Basidiomycota</taxon>
        <taxon>Agaricomycotina</taxon>
        <taxon>Agaricomycetes</taxon>
        <taxon>Agaricomycetidae</taxon>
        <taxon>Agaricales</taxon>
        <taxon>Fistulinaceae</taxon>
        <taxon>Fistulina</taxon>
    </lineage>
</organism>
<gene>
    <name evidence="4" type="ORF">FISHEDRAFT_61894</name>
</gene>
<feature type="transmembrane region" description="Helical" evidence="3">
    <location>
        <begin position="74"/>
        <end position="98"/>
    </location>
</feature>
<evidence type="ECO:0000313" key="4">
    <source>
        <dbReference type="EMBL" id="KIY44353.1"/>
    </source>
</evidence>
<name>A0A0D7A0N9_9AGAR</name>
<keyword evidence="3" id="KW-1133">Transmembrane helix</keyword>
<dbReference type="Proteomes" id="UP000054144">
    <property type="component" value="Unassembled WGS sequence"/>
</dbReference>
<evidence type="ECO:0000256" key="3">
    <source>
        <dbReference type="SAM" id="Phobius"/>
    </source>
</evidence>
<dbReference type="EMBL" id="KN882092">
    <property type="protein sequence ID" value="KIY44353.1"/>
    <property type="molecule type" value="Genomic_DNA"/>
</dbReference>
<keyword evidence="3" id="KW-0472">Membrane</keyword>
<evidence type="ECO:0000256" key="1">
    <source>
        <dbReference type="SAM" id="Coils"/>
    </source>
</evidence>
<proteinExistence type="predicted"/>
<feature type="coiled-coil region" evidence="1">
    <location>
        <begin position="414"/>
        <end position="441"/>
    </location>
</feature>
<dbReference type="OrthoDB" id="3071539at2759"/>
<accession>A0A0D7A0N9</accession>
<keyword evidence="5" id="KW-1185">Reference proteome</keyword>
<evidence type="ECO:0000313" key="5">
    <source>
        <dbReference type="Proteomes" id="UP000054144"/>
    </source>
</evidence>
<keyword evidence="3" id="KW-0812">Transmembrane</keyword>
<dbReference type="AlphaFoldDB" id="A0A0D7A0N9"/>
<sequence>MSCPLFRRRIIGGKLNQIACGALLHLSTRTSIMAPILLLPHDSTHAPTINTLSNTHQARFAAPAGRATAGSLDVVSLILVSATLSGTALFILCITGVLPNACIRLWSSIRCLASARSRFRSSRSEAQRNPPLRCTTGRCPSTSESFCCSGPRKILELATIPTENRHIVQELTCTDAHTPLRKALIDRSESALFRLLSRTALESMKRRTLNRVPPLPPASQPQIDADLSVSTTSSSRDSILRDDVAFSTATVSTRSSVTSIDSLASSDSNMESDNDPDIEVYELRRAQAQSMEVKKGVLLDWRLSGKSDIFSLPVSSSKEAVLGLSVCPSIPSLMVTSPSNDILPPSASSVSVDLSDFPLPPSLLGCTMDSSFTFPNITPIPASPSTLSVPKPPYHPAKNIVPLKASCLSEGTKDRTMATKIQLLEAKLQRLEARLEQSSASDLSYVGLPSIETLLHPTDAKRSTVDQFIMLYGN</sequence>
<keyword evidence="1" id="KW-0175">Coiled coil</keyword>
<reference evidence="4 5" key="1">
    <citation type="journal article" date="2015" name="Fungal Genet. Biol.">
        <title>Evolution of novel wood decay mechanisms in Agaricales revealed by the genome sequences of Fistulina hepatica and Cylindrobasidium torrendii.</title>
        <authorList>
            <person name="Floudas D."/>
            <person name="Held B.W."/>
            <person name="Riley R."/>
            <person name="Nagy L.G."/>
            <person name="Koehler G."/>
            <person name="Ransdell A.S."/>
            <person name="Younus H."/>
            <person name="Chow J."/>
            <person name="Chiniquy J."/>
            <person name="Lipzen A."/>
            <person name="Tritt A."/>
            <person name="Sun H."/>
            <person name="Haridas S."/>
            <person name="LaButti K."/>
            <person name="Ohm R.A."/>
            <person name="Kues U."/>
            <person name="Blanchette R.A."/>
            <person name="Grigoriev I.V."/>
            <person name="Minto R.E."/>
            <person name="Hibbett D.S."/>
        </authorList>
    </citation>
    <scope>NUCLEOTIDE SEQUENCE [LARGE SCALE GENOMIC DNA]</scope>
    <source>
        <strain evidence="4 5">ATCC 64428</strain>
    </source>
</reference>
<protein>
    <submittedName>
        <fullName evidence="4">Uncharacterized protein</fullName>
    </submittedName>
</protein>
<feature type="region of interest" description="Disordered" evidence="2">
    <location>
        <begin position="207"/>
        <end position="230"/>
    </location>
</feature>
<evidence type="ECO:0000256" key="2">
    <source>
        <dbReference type="SAM" id="MobiDB-lite"/>
    </source>
</evidence>